<name>A0ABR6HLG6_9RHOB</name>
<keyword evidence="5 7" id="KW-1133">Transmembrane helix</keyword>
<protein>
    <submittedName>
        <fullName evidence="8">Membrane protein YeaQ/YmgE (Transglycosylase-associated protein family)</fullName>
    </submittedName>
</protein>
<accession>A0ABR6HLG6</accession>
<dbReference type="PANTHER" id="PTHR33884:SF3">
    <property type="entry name" value="UPF0410 PROTEIN YMGE"/>
    <property type="match status" value="1"/>
</dbReference>
<evidence type="ECO:0000256" key="7">
    <source>
        <dbReference type="SAM" id="Phobius"/>
    </source>
</evidence>
<dbReference type="Pfam" id="PF04226">
    <property type="entry name" value="Transgly_assoc"/>
    <property type="match status" value="1"/>
</dbReference>
<feature type="transmembrane region" description="Helical" evidence="7">
    <location>
        <begin position="62"/>
        <end position="83"/>
    </location>
</feature>
<comment type="similarity">
    <text evidence="2">Belongs to the UPF0410 family.</text>
</comment>
<gene>
    <name evidence="8" type="ORF">FHS00_000828</name>
</gene>
<evidence type="ECO:0000256" key="5">
    <source>
        <dbReference type="ARBA" id="ARBA00022989"/>
    </source>
</evidence>
<evidence type="ECO:0000256" key="2">
    <source>
        <dbReference type="ARBA" id="ARBA00011006"/>
    </source>
</evidence>
<sequence>MDDMTGVGWFMTIIIGAIAGWLAEKVMKADMGLLMNIIIGILGAILFNWLLSLIMGEALVGWLGSLIAGFIGACILIFLARLVRGKRA</sequence>
<dbReference type="PANTHER" id="PTHR33884">
    <property type="entry name" value="UPF0410 PROTEIN YMGE"/>
    <property type="match status" value="1"/>
</dbReference>
<comment type="subcellular location">
    <subcellularLocation>
        <location evidence="1">Cell membrane</location>
        <topology evidence="1">Multi-pass membrane protein</topology>
    </subcellularLocation>
</comment>
<reference evidence="8 9" key="1">
    <citation type="submission" date="2020-08" db="EMBL/GenBank/DDBJ databases">
        <title>Genomic Encyclopedia of Type Strains, Phase III (KMG-III): the genomes of soil and plant-associated and newly described type strains.</title>
        <authorList>
            <person name="Whitman W."/>
        </authorList>
    </citation>
    <scope>NUCLEOTIDE SEQUENCE [LARGE SCALE GENOMIC DNA]</scope>
    <source>
        <strain evidence="8 9">CECT 8572</strain>
    </source>
</reference>
<organism evidence="8 9">
    <name type="scientific">Limimaricola variabilis</name>
    <dbReference type="NCBI Taxonomy" id="1492771"/>
    <lineage>
        <taxon>Bacteria</taxon>
        <taxon>Pseudomonadati</taxon>
        <taxon>Pseudomonadota</taxon>
        <taxon>Alphaproteobacteria</taxon>
        <taxon>Rhodobacterales</taxon>
        <taxon>Paracoccaceae</taxon>
        <taxon>Limimaricola</taxon>
    </lineage>
</organism>
<evidence type="ECO:0000313" key="9">
    <source>
        <dbReference type="Proteomes" id="UP000576152"/>
    </source>
</evidence>
<dbReference type="Proteomes" id="UP000576152">
    <property type="component" value="Unassembled WGS sequence"/>
</dbReference>
<keyword evidence="3" id="KW-1003">Cell membrane</keyword>
<proteinExistence type="inferred from homology"/>
<dbReference type="EMBL" id="JACIBX010000002">
    <property type="protein sequence ID" value="MBB3711266.1"/>
    <property type="molecule type" value="Genomic_DNA"/>
</dbReference>
<keyword evidence="4 7" id="KW-0812">Transmembrane</keyword>
<evidence type="ECO:0000256" key="1">
    <source>
        <dbReference type="ARBA" id="ARBA00004651"/>
    </source>
</evidence>
<keyword evidence="6 7" id="KW-0472">Membrane</keyword>
<keyword evidence="9" id="KW-1185">Reference proteome</keyword>
<dbReference type="InterPro" id="IPR007341">
    <property type="entry name" value="Transgly_assoc"/>
</dbReference>
<evidence type="ECO:0000256" key="3">
    <source>
        <dbReference type="ARBA" id="ARBA00022475"/>
    </source>
</evidence>
<comment type="caution">
    <text evidence="8">The sequence shown here is derived from an EMBL/GenBank/DDBJ whole genome shotgun (WGS) entry which is preliminary data.</text>
</comment>
<feature type="transmembrane region" description="Helical" evidence="7">
    <location>
        <begin position="6"/>
        <end position="23"/>
    </location>
</feature>
<feature type="transmembrane region" description="Helical" evidence="7">
    <location>
        <begin position="35"/>
        <end position="56"/>
    </location>
</feature>
<evidence type="ECO:0000256" key="6">
    <source>
        <dbReference type="ARBA" id="ARBA00023136"/>
    </source>
</evidence>
<evidence type="ECO:0000256" key="4">
    <source>
        <dbReference type="ARBA" id="ARBA00022692"/>
    </source>
</evidence>
<evidence type="ECO:0000313" key="8">
    <source>
        <dbReference type="EMBL" id="MBB3711266.1"/>
    </source>
</evidence>